<comment type="caution">
    <text evidence="2">The sequence shown here is derived from an EMBL/GenBank/DDBJ whole genome shotgun (WGS) entry which is preliminary data.</text>
</comment>
<dbReference type="EMBL" id="JAZGQO010000007">
    <property type="protein sequence ID" value="KAK6182172.1"/>
    <property type="molecule type" value="Genomic_DNA"/>
</dbReference>
<name>A0AAN8PQX6_PATCE</name>
<organism evidence="2 3">
    <name type="scientific">Patella caerulea</name>
    <name type="common">Rayed Mediterranean limpet</name>
    <dbReference type="NCBI Taxonomy" id="87958"/>
    <lineage>
        <taxon>Eukaryota</taxon>
        <taxon>Metazoa</taxon>
        <taxon>Spiralia</taxon>
        <taxon>Lophotrochozoa</taxon>
        <taxon>Mollusca</taxon>
        <taxon>Gastropoda</taxon>
        <taxon>Patellogastropoda</taxon>
        <taxon>Patelloidea</taxon>
        <taxon>Patellidae</taxon>
        <taxon>Patella</taxon>
    </lineage>
</organism>
<keyword evidence="1" id="KW-1133">Transmembrane helix</keyword>
<evidence type="ECO:0000313" key="3">
    <source>
        <dbReference type="Proteomes" id="UP001347796"/>
    </source>
</evidence>
<dbReference type="Proteomes" id="UP001347796">
    <property type="component" value="Unassembled WGS sequence"/>
</dbReference>
<dbReference type="Pfam" id="PF06522">
    <property type="entry name" value="B12D"/>
    <property type="match status" value="1"/>
</dbReference>
<feature type="transmembrane region" description="Helical" evidence="1">
    <location>
        <begin position="15"/>
        <end position="34"/>
    </location>
</feature>
<sequence length="85" mass="9883">MTGLTFASLKQHNSLIPLFFFTGIGFAGAMGYLFRLASRCPDVSWNKTSNPLPWQQWKPTDQYKFYSPSRDYSKERFPAERPQID</sequence>
<keyword evidence="1" id="KW-0472">Membrane</keyword>
<keyword evidence="3" id="KW-1185">Reference proteome</keyword>
<dbReference type="PANTHER" id="PTHR14256">
    <property type="entry name" value="NADH-UBIQUINONE OXIDOREDUCTASE MLRQ SUBUNIT"/>
    <property type="match status" value="1"/>
</dbReference>
<gene>
    <name evidence="2" type="ORF">SNE40_009913</name>
</gene>
<evidence type="ECO:0000313" key="2">
    <source>
        <dbReference type="EMBL" id="KAK6182172.1"/>
    </source>
</evidence>
<keyword evidence="1" id="KW-0812">Transmembrane</keyword>
<dbReference type="InterPro" id="IPR010530">
    <property type="entry name" value="B12D"/>
</dbReference>
<proteinExistence type="predicted"/>
<dbReference type="AlphaFoldDB" id="A0AAN8PQX6"/>
<evidence type="ECO:0000256" key="1">
    <source>
        <dbReference type="SAM" id="Phobius"/>
    </source>
</evidence>
<dbReference type="PANTHER" id="PTHR14256:SF1">
    <property type="entry name" value="GEO09626P1"/>
    <property type="match status" value="1"/>
</dbReference>
<accession>A0AAN8PQX6</accession>
<reference evidence="2 3" key="1">
    <citation type="submission" date="2024-01" db="EMBL/GenBank/DDBJ databases">
        <title>The genome of the rayed Mediterranean limpet Patella caerulea (Linnaeus, 1758).</title>
        <authorList>
            <person name="Anh-Thu Weber A."/>
            <person name="Halstead-Nussloch G."/>
        </authorList>
    </citation>
    <scope>NUCLEOTIDE SEQUENCE [LARGE SCALE GENOMIC DNA]</scope>
    <source>
        <strain evidence="2">AATW-2023a</strain>
        <tissue evidence="2">Whole specimen</tissue>
    </source>
</reference>
<protein>
    <submittedName>
        <fullName evidence="2">Uncharacterized protein</fullName>
    </submittedName>
</protein>